<dbReference type="EC" id="2.3.1.269" evidence="9"/>
<evidence type="ECO:0000256" key="3">
    <source>
        <dbReference type="ARBA" id="ARBA00022475"/>
    </source>
</evidence>
<evidence type="ECO:0000259" key="10">
    <source>
        <dbReference type="PROSITE" id="PS50263"/>
    </source>
</evidence>
<feature type="domain" description="CN hydrolase" evidence="10">
    <location>
        <begin position="230"/>
        <end position="487"/>
    </location>
</feature>
<feature type="transmembrane region" description="Helical" evidence="9">
    <location>
        <begin position="153"/>
        <end position="177"/>
    </location>
</feature>
<dbReference type="GO" id="GO:0016410">
    <property type="term" value="F:N-acyltransferase activity"/>
    <property type="evidence" value="ECO:0007669"/>
    <property type="project" value="UniProtKB-UniRule"/>
</dbReference>
<dbReference type="PROSITE" id="PS50263">
    <property type="entry name" value="CN_HYDROLASE"/>
    <property type="match status" value="1"/>
</dbReference>
<evidence type="ECO:0000256" key="5">
    <source>
        <dbReference type="ARBA" id="ARBA00022692"/>
    </source>
</evidence>
<dbReference type="RefSeq" id="WP_149486752.1">
    <property type="nucleotide sequence ID" value="NZ_CP036150.1"/>
</dbReference>
<dbReference type="InterPro" id="IPR036526">
    <property type="entry name" value="C-N_Hydrolase_sf"/>
</dbReference>
<proteinExistence type="inferred from homology"/>
<feature type="transmembrane region" description="Helical" evidence="9">
    <location>
        <begin position="198"/>
        <end position="219"/>
    </location>
</feature>
<gene>
    <name evidence="9 11" type="primary">lnt</name>
    <name evidence="11" type="ORF">EXM22_11980</name>
</gene>
<comment type="subcellular location">
    <subcellularLocation>
        <location evidence="1 9">Cell membrane</location>
        <topology evidence="1 9">Multi-pass membrane protein</topology>
    </subcellularLocation>
</comment>
<dbReference type="CDD" id="cd07571">
    <property type="entry name" value="ALP_N-acyl_transferase"/>
    <property type="match status" value="1"/>
</dbReference>
<dbReference type="EMBL" id="CP036150">
    <property type="protein sequence ID" value="QEN08671.1"/>
    <property type="molecule type" value="Genomic_DNA"/>
</dbReference>
<feature type="transmembrane region" description="Helical" evidence="9">
    <location>
        <begin position="60"/>
        <end position="80"/>
    </location>
</feature>
<dbReference type="GO" id="GO:0005886">
    <property type="term" value="C:plasma membrane"/>
    <property type="evidence" value="ECO:0007669"/>
    <property type="project" value="UniProtKB-SubCell"/>
</dbReference>
<keyword evidence="12" id="KW-1185">Reference proteome</keyword>
<dbReference type="PANTHER" id="PTHR38686:SF1">
    <property type="entry name" value="APOLIPOPROTEIN N-ACYLTRANSFERASE"/>
    <property type="match status" value="1"/>
</dbReference>
<dbReference type="OrthoDB" id="9811121at2"/>
<evidence type="ECO:0000256" key="1">
    <source>
        <dbReference type="ARBA" id="ARBA00004651"/>
    </source>
</evidence>
<feature type="transmembrane region" description="Helical" evidence="9">
    <location>
        <begin position="505"/>
        <end position="523"/>
    </location>
</feature>
<evidence type="ECO:0000256" key="2">
    <source>
        <dbReference type="ARBA" id="ARBA00010065"/>
    </source>
</evidence>
<protein>
    <recommendedName>
        <fullName evidence="9">Apolipoprotein N-acyltransferase</fullName>
        <shortName evidence="9">ALP N-acyltransferase</shortName>
        <ecNumber evidence="9">2.3.1.269</ecNumber>
    </recommendedName>
</protein>
<name>A0A5C1QLZ4_9SPIO</name>
<keyword evidence="5 9" id="KW-0812">Transmembrane</keyword>
<dbReference type="KEGG" id="ock:EXM22_11980"/>
<dbReference type="Pfam" id="PF20154">
    <property type="entry name" value="LNT_N"/>
    <property type="match status" value="1"/>
</dbReference>
<comment type="pathway">
    <text evidence="9">Protein modification; lipoprotein biosynthesis (N-acyl transfer).</text>
</comment>
<evidence type="ECO:0000256" key="4">
    <source>
        <dbReference type="ARBA" id="ARBA00022679"/>
    </source>
</evidence>
<comment type="function">
    <text evidence="9">Catalyzes the phospholipid dependent N-acylation of the N-terminal cysteine of apolipoprotein, the last step in lipoprotein maturation.</text>
</comment>
<dbReference type="SUPFAM" id="SSF56317">
    <property type="entry name" value="Carbon-nitrogen hydrolase"/>
    <property type="match status" value="1"/>
</dbReference>
<evidence type="ECO:0000313" key="11">
    <source>
        <dbReference type="EMBL" id="QEN08671.1"/>
    </source>
</evidence>
<keyword evidence="4 9" id="KW-0808">Transferase</keyword>
<evidence type="ECO:0000256" key="8">
    <source>
        <dbReference type="ARBA" id="ARBA00023315"/>
    </source>
</evidence>
<reference evidence="11 12" key="1">
    <citation type="submission" date="2019-02" db="EMBL/GenBank/DDBJ databases">
        <title>Complete Genome Sequence and Methylome Analysis of free living Spirochaetas.</title>
        <authorList>
            <person name="Fomenkov A."/>
            <person name="Dubinina G."/>
            <person name="Leshcheva N."/>
            <person name="Mikheeva N."/>
            <person name="Grabovich M."/>
            <person name="Vincze T."/>
            <person name="Roberts R.J."/>
        </authorList>
    </citation>
    <scope>NUCLEOTIDE SEQUENCE [LARGE SCALE GENOMIC DNA]</scope>
    <source>
        <strain evidence="11 12">K2</strain>
    </source>
</reference>
<comment type="similarity">
    <text evidence="2 9">Belongs to the CN hydrolase family. Apolipoprotein N-acyltransferase subfamily.</text>
</comment>
<evidence type="ECO:0000256" key="9">
    <source>
        <dbReference type="HAMAP-Rule" id="MF_01148"/>
    </source>
</evidence>
<comment type="catalytic activity">
    <reaction evidence="9">
        <text>N-terminal S-1,2-diacyl-sn-glyceryl-L-cysteinyl-[lipoprotein] + a glycerophospholipid = N-acyl-S-1,2-diacyl-sn-glyceryl-L-cysteinyl-[lipoprotein] + a 2-acyl-sn-glycero-3-phospholipid + H(+)</text>
        <dbReference type="Rhea" id="RHEA:48228"/>
        <dbReference type="Rhea" id="RHEA-COMP:14681"/>
        <dbReference type="Rhea" id="RHEA-COMP:14684"/>
        <dbReference type="ChEBI" id="CHEBI:15378"/>
        <dbReference type="ChEBI" id="CHEBI:136912"/>
        <dbReference type="ChEBI" id="CHEBI:140656"/>
        <dbReference type="ChEBI" id="CHEBI:140657"/>
        <dbReference type="ChEBI" id="CHEBI:140660"/>
        <dbReference type="EC" id="2.3.1.269"/>
    </reaction>
</comment>
<feature type="transmembrane region" description="Helical" evidence="9">
    <location>
        <begin position="117"/>
        <end position="141"/>
    </location>
</feature>
<keyword evidence="8 9" id="KW-0012">Acyltransferase</keyword>
<organism evidence="11 12">
    <name type="scientific">Oceanispirochaeta crateris</name>
    <dbReference type="NCBI Taxonomy" id="2518645"/>
    <lineage>
        <taxon>Bacteria</taxon>
        <taxon>Pseudomonadati</taxon>
        <taxon>Spirochaetota</taxon>
        <taxon>Spirochaetia</taxon>
        <taxon>Spirochaetales</taxon>
        <taxon>Spirochaetaceae</taxon>
        <taxon>Oceanispirochaeta</taxon>
    </lineage>
</organism>
<feature type="transmembrane region" description="Helical" evidence="9">
    <location>
        <begin position="35"/>
        <end position="53"/>
    </location>
</feature>
<evidence type="ECO:0000256" key="6">
    <source>
        <dbReference type="ARBA" id="ARBA00022989"/>
    </source>
</evidence>
<keyword evidence="11" id="KW-0449">Lipoprotein</keyword>
<sequence length="529" mass="60697">MMKILEKYPWLADLFLLLSGSLLFALSFPNFLYRWGFGFLAWFALIPVFLLIHRAGFLKSILYGALYGYFAYSLFNFWLAKFNPTSFVVVPLIYAVYFMFWFPVFKWADKTFPRWGYLMQLVFWLAFEIFRTKGFLGYSYGILGYSQYRNLSVIGISDLTGVLGVSGLLVFPSLWIARYLIFRKEVGGAFSLLKKAKFLAIPGCLYLLILTGSLVYSHVNRVDYDDSPVWKTSLIQHDINAWLSGTEVYAKALDKLLELSEEAMADEPDAVVWSETSFVPSIQWHNKRREDRERLALVQRLLDFLEDKDTPFLIGNNDSELSAGKMITYNSVLQFQGKDIVDNYRKIHLVPFGEHFPYTKLFPRFYEYILDNGATFYEKGAEYSVFDVAGVKASPLICFEDTFGYLSRNFVREGAQVLVNVTNDSWSPAQACSIQHVGMAVFRSVENRRSMIRATNGGFTCLIDPNGKIVEYLEPFTADILTVDVPVYDGVSTVYTRTNFLFDRLIMILSIIFGIGLTLFTILKKRGEK</sequence>
<dbReference type="Pfam" id="PF00795">
    <property type="entry name" value="CN_hydrolase"/>
    <property type="match status" value="1"/>
</dbReference>
<dbReference type="NCBIfam" id="TIGR00546">
    <property type="entry name" value="lnt"/>
    <property type="match status" value="1"/>
</dbReference>
<keyword evidence="7 9" id="KW-0472">Membrane</keyword>
<feature type="transmembrane region" description="Helical" evidence="9">
    <location>
        <begin position="86"/>
        <end position="105"/>
    </location>
</feature>
<dbReference type="InterPro" id="IPR003010">
    <property type="entry name" value="C-N_Hydrolase"/>
</dbReference>
<evidence type="ECO:0000313" key="12">
    <source>
        <dbReference type="Proteomes" id="UP000324209"/>
    </source>
</evidence>
<dbReference type="AlphaFoldDB" id="A0A5C1QLZ4"/>
<keyword evidence="3 9" id="KW-1003">Cell membrane</keyword>
<evidence type="ECO:0000256" key="7">
    <source>
        <dbReference type="ARBA" id="ARBA00023136"/>
    </source>
</evidence>
<dbReference type="GO" id="GO:0042158">
    <property type="term" value="P:lipoprotein biosynthetic process"/>
    <property type="evidence" value="ECO:0007669"/>
    <property type="project" value="UniProtKB-UniRule"/>
</dbReference>
<dbReference type="HAMAP" id="MF_01148">
    <property type="entry name" value="Lnt"/>
    <property type="match status" value="1"/>
</dbReference>
<dbReference type="PANTHER" id="PTHR38686">
    <property type="entry name" value="APOLIPOPROTEIN N-ACYLTRANSFERASE"/>
    <property type="match status" value="1"/>
</dbReference>
<dbReference type="InterPro" id="IPR045378">
    <property type="entry name" value="LNT_N"/>
</dbReference>
<dbReference type="UniPathway" id="UPA00666"/>
<accession>A0A5C1QLZ4</accession>
<keyword evidence="6 9" id="KW-1133">Transmembrane helix</keyword>
<dbReference type="Proteomes" id="UP000324209">
    <property type="component" value="Chromosome"/>
</dbReference>
<dbReference type="Gene3D" id="3.60.110.10">
    <property type="entry name" value="Carbon-nitrogen hydrolase"/>
    <property type="match status" value="1"/>
</dbReference>
<dbReference type="InterPro" id="IPR004563">
    <property type="entry name" value="Apolipo_AcylTrfase"/>
</dbReference>